<sequence length="438" mass="48803">MAICHRQLRLVTARRGRRTVLLGLSRRWFMSWYQSDDCEHVQVPCASSGSITLSLHNLARHPETTPLLVCLPPFTRSTEVPSPLPRFARPYPTVVINYRWPEETALDNRESAQSALPDRFGWRKTDDDNGPAPAPADPAPTVLHWPTPLHDVLFGYRWITENLAPQMTPRRDIYAYGSYLGASLAAALALTECDQATPMPVRGVALHNGIYDWTTFLPDHPVNHSLAQGAGGAAPARYAGNPMDGDEGLEPTFHYLKTLMPTLFSVPSNLFDPFASPCLFFHTPGFEMPPTFDRPLHADPDLDAGELRLGSSSDVTEDRRIEIIFKISRSGYETFPPSGSSLRIPSALLLHQSPKWSCKASRTGYLDSTTVEGRGRPLDSLDHRSVLLEGSRMWEGDLDAAEEEAAWRVRLRDVGPAELGDEAVEEPVAEWLEEQMRV</sequence>
<dbReference type="STRING" id="644358.A0A0C4EEE4"/>
<dbReference type="EMBL" id="GL876979">
    <property type="protein sequence ID" value="KLU92171.1"/>
    <property type="molecule type" value="Genomic_DNA"/>
</dbReference>
<dbReference type="AlphaFoldDB" id="A0A0C4EEE4"/>
<accession>A0A0C4EEE4</accession>
<organism evidence="3 4">
    <name type="scientific">Magnaporthiopsis poae (strain ATCC 64411 / 73-15)</name>
    <name type="common">Kentucky bluegrass fungus</name>
    <name type="synonym">Magnaporthe poae</name>
    <dbReference type="NCBI Taxonomy" id="644358"/>
    <lineage>
        <taxon>Eukaryota</taxon>
        <taxon>Fungi</taxon>
        <taxon>Dikarya</taxon>
        <taxon>Ascomycota</taxon>
        <taxon>Pezizomycotina</taxon>
        <taxon>Sordariomycetes</taxon>
        <taxon>Sordariomycetidae</taxon>
        <taxon>Magnaporthales</taxon>
        <taxon>Magnaporthaceae</taxon>
        <taxon>Magnaporthiopsis</taxon>
    </lineage>
</organism>
<dbReference type="SUPFAM" id="SSF53474">
    <property type="entry name" value="alpha/beta-Hydrolases"/>
    <property type="match status" value="1"/>
</dbReference>
<proteinExistence type="predicted"/>
<dbReference type="Gene3D" id="3.40.50.1820">
    <property type="entry name" value="alpha/beta hydrolase"/>
    <property type="match status" value="1"/>
</dbReference>
<dbReference type="OMA" id="VWPTPIH"/>
<protein>
    <recommendedName>
        <fullName evidence="5">Alpha/beta hydrolase fold-3 domain-containing protein</fullName>
    </recommendedName>
</protein>
<evidence type="ECO:0000313" key="4">
    <source>
        <dbReference type="Proteomes" id="UP000011715"/>
    </source>
</evidence>
<reference evidence="3" key="5">
    <citation type="submission" date="2015-06" db="UniProtKB">
        <authorList>
            <consortium name="EnsemblFungi"/>
        </authorList>
    </citation>
    <scope>IDENTIFICATION</scope>
    <source>
        <strain evidence="3">ATCC 64411</strain>
    </source>
</reference>
<reference evidence="2" key="1">
    <citation type="submission" date="2010-05" db="EMBL/GenBank/DDBJ databases">
        <title>The Genome Sequence of Magnaporthe poae strain ATCC 64411.</title>
        <authorList>
            <consortium name="The Broad Institute Genome Sequencing Platform"/>
            <consortium name="Broad Institute Genome Sequencing Center for Infectious Disease"/>
            <person name="Ma L.-J."/>
            <person name="Dead R."/>
            <person name="Young S."/>
            <person name="Zeng Q."/>
            <person name="Koehrsen M."/>
            <person name="Alvarado L."/>
            <person name="Berlin A."/>
            <person name="Chapman S.B."/>
            <person name="Chen Z."/>
            <person name="Freedman E."/>
            <person name="Gellesch M."/>
            <person name="Goldberg J."/>
            <person name="Griggs A."/>
            <person name="Gujja S."/>
            <person name="Heilman E.R."/>
            <person name="Heiman D."/>
            <person name="Hepburn T."/>
            <person name="Howarth C."/>
            <person name="Jen D."/>
            <person name="Larson L."/>
            <person name="Mehta T."/>
            <person name="Neiman D."/>
            <person name="Pearson M."/>
            <person name="Roberts A."/>
            <person name="Saif S."/>
            <person name="Shea T."/>
            <person name="Shenoy N."/>
            <person name="Sisk P."/>
            <person name="Stolte C."/>
            <person name="Sykes S."/>
            <person name="Walk T."/>
            <person name="White J."/>
            <person name="Yandava C."/>
            <person name="Haas B."/>
            <person name="Nusbaum C."/>
            <person name="Birren B."/>
        </authorList>
    </citation>
    <scope>NUCLEOTIDE SEQUENCE</scope>
    <source>
        <strain evidence="2">ATCC 64411</strain>
    </source>
</reference>
<feature type="region of interest" description="Disordered" evidence="1">
    <location>
        <begin position="119"/>
        <end position="142"/>
    </location>
</feature>
<evidence type="ECO:0000313" key="3">
    <source>
        <dbReference type="EnsemblFungi" id="MAPG_11117T0"/>
    </source>
</evidence>
<evidence type="ECO:0000256" key="1">
    <source>
        <dbReference type="SAM" id="MobiDB-lite"/>
    </source>
</evidence>
<reference evidence="2" key="3">
    <citation type="submission" date="2011-03" db="EMBL/GenBank/DDBJ databases">
        <title>Annotation of Magnaporthe poae ATCC 64411.</title>
        <authorList>
            <person name="Ma L.-J."/>
            <person name="Dead R."/>
            <person name="Young S.K."/>
            <person name="Zeng Q."/>
            <person name="Gargeya S."/>
            <person name="Fitzgerald M."/>
            <person name="Haas B."/>
            <person name="Abouelleil A."/>
            <person name="Alvarado L."/>
            <person name="Arachchi H.M."/>
            <person name="Berlin A."/>
            <person name="Brown A."/>
            <person name="Chapman S.B."/>
            <person name="Chen Z."/>
            <person name="Dunbar C."/>
            <person name="Freedman E."/>
            <person name="Gearin G."/>
            <person name="Gellesch M."/>
            <person name="Goldberg J."/>
            <person name="Griggs A."/>
            <person name="Gujja S."/>
            <person name="Heiman D."/>
            <person name="Howarth C."/>
            <person name="Larson L."/>
            <person name="Lui A."/>
            <person name="MacDonald P.J.P."/>
            <person name="Mehta T."/>
            <person name="Montmayeur A."/>
            <person name="Murphy C."/>
            <person name="Neiman D."/>
            <person name="Pearson M."/>
            <person name="Priest M."/>
            <person name="Roberts A."/>
            <person name="Saif S."/>
            <person name="Shea T."/>
            <person name="Shenoy N."/>
            <person name="Sisk P."/>
            <person name="Stolte C."/>
            <person name="Sykes S."/>
            <person name="Yandava C."/>
            <person name="Wortman J."/>
            <person name="Nusbaum C."/>
            <person name="Birren B."/>
        </authorList>
    </citation>
    <scope>NUCLEOTIDE SEQUENCE</scope>
    <source>
        <strain evidence="2">ATCC 64411</strain>
    </source>
</reference>
<name>A0A0C4EEE4_MAGP6</name>
<dbReference type="EnsemblFungi" id="MAPG_11117T0">
    <property type="protein sequence ID" value="MAPG_11117T0"/>
    <property type="gene ID" value="MAPG_11117"/>
</dbReference>
<evidence type="ECO:0000313" key="2">
    <source>
        <dbReference type="EMBL" id="KLU92171.1"/>
    </source>
</evidence>
<dbReference type="eggNOG" id="ENOG502ST7S">
    <property type="taxonomic scope" value="Eukaryota"/>
</dbReference>
<reference evidence="3" key="4">
    <citation type="journal article" date="2015" name="G3 (Bethesda)">
        <title>Genome sequences of three phytopathogenic species of the Magnaporthaceae family of fungi.</title>
        <authorList>
            <person name="Okagaki L.H."/>
            <person name="Nunes C.C."/>
            <person name="Sailsbery J."/>
            <person name="Clay B."/>
            <person name="Brown D."/>
            <person name="John T."/>
            <person name="Oh Y."/>
            <person name="Young N."/>
            <person name="Fitzgerald M."/>
            <person name="Haas B.J."/>
            <person name="Zeng Q."/>
            <person name="Young S."/>
            <person name="Adiconis X."/>
            <person name="Fan L."/>
            <person name="Levin J.Z."/>
            <person name="Mitchell T.K."/>
            <person name="Okubara P.A."/>
            <person name="Farman M.L."/>
            <person name="Kohn L.M."/>
            <person name="Birren B."/>
            <person name="Ma L.-J."/>
            <person name="Dean R.A."/>
        </authorList>
    </citation>
    <scope>NUCLEOTIDE SEQUENCE</scope>
    <source>
        <strain evidence="3">ATCC 64411 / 73-15</strain>
    </source>
</reference>
<dbReference type="EMBL" id="ADBL01002733">
    <property type="status" value="NOT_ANNOTATED_CDS"/>
    <property type="molecule type" value="Genomic_DNA"/>
</dbReference>
<dbReference type="VEuPathDB" id="FungiDB:MAPG_11117"/>
<dbReference type="OrthoDB" id="297496at2759"/>
<evidence type="ECO:0008006" key="5">
    <source>
        <dbReference type="Google" id="ProtNLM"/>
    </source>
</evidence>
<keyword evidence="4" id="KW-1185">Reference proteome</keyword>
<dbReference type="Proteomes" id="UP000011715">
    <property type="component" value="Unassembled WGS sequence"/>
</dbReference>
<dbReference type="InterPro" id="IPR029058">
    <property type="entry name" value="AB_hydrolase_fold"/>
</dbReference>
<reference evidence="4" key="2">
    <citation type="submission" date="2010-05" db="EMBL/GenBank/DDBJ databases">
        <title>The genome sequence of Magnaporthe poae strain ATCC 64411.</title>
        <authorList>
            <person name="Ma L.-J."/>
            <person name="Dead R."/>
            <person name="Young S."/>
            <person name="Zeng Q."/>
            <person name="Koehrsen M."/>
            <person name="Alvarado L."/>
            <person name="Berlin A."/>
            <person name="Chapman S.B."/>
            <person name="Chen Z."/>
            <person name="Freedman E."/>
            <person name="Gellesch M."/>
            <person name="Goldberg J."/>
            <person name="Griggs A."/>
            <person name="Gujja S."/>
            <person name="Heilman E.R."/>
            <person name="Heiman D."/>
            <person name="Hepburn T."/>
            <person name="Howarth C."/>
            <person name="Jen D."/>
            <person name="Larson L."/>
            <person name="Mehta T."/>
            <person name="Neiman D."/>
            <person name="Pearson M."/>
            <person name="Roberts A."/>
            <person name="Saif S."/>
            <person name="Shea T."/>
            <person name="Shenoy N."/>
            <person name="Sisk P."/>
            <person name="Stolte C."/>
            <person name="Sykes S."/>
            <person name="Walk T."/>
            <person name="White J."/>
            <person name="Yandava C."/>
            <person name="Haas B."/>
            <person name="Nusbaum C."/>
            <person name="Birren B."/>
        </authorList>
    </citation>
    <scope>NUCLEOTIDE SEQUENCE [LARGE SCALE GENOMIC DNA]</scope>
    <source>
        <strain evidence="4">ATCC 64411 / 73-15</strain>
    </source>
</reference>
<gene>
    <name evidence="2" type="ORF">MAPG_11117</name>
</gene>